<protein>
    <submittedName>
        <fullName evidence="2">Uncharacterized protein</fullName>
    </submittedName>
</protein>
<name>K0SHN1_THAOC</name>
<comment type="caution">
    <text evidence="2">The sequence shown here is derived from an EMBL/GenBank/DDBJ whole genome shotgun (WGS) entry which is preliminary data.</text>
</comment>
<feature type="non-terminal residue" evidence="2">
    <location>
        <position position="1"/>
    </location>
</feature>
<evidence type="ECO:0000313" key="2">
    <source>
        <dbReference type="EMBL" id="EJK64489.1"/>
    </source>
</evidence>
<dbReference type="Proteomes" id="UP000266841">
    <property type="component" value="Unassembled WGS sequence"/>
</dbReference>
<organism evidence="2 3">
    <name type="scientific">Thalassiosira oceanica</name>
    <name type="common">Marine diatom</name>
    <dbReference type="NCBI Taxonomy" id="159749"/>
    <lineage>
        <taxon>Eukaryota</taxon>
        <taxon>Sar</taxon>
        <taxon>Stramenopiles</taxon>
        <taxon>Ochrophyta</taxon>
        <taxon>Bacillariophyta</taxon>
        <taxon>Coscinodiscophyceae</taxon>
        <taxon>Thalassiosirophycidae</taxon>
        <taxon>Thalassiosirales</taxon>
        <taxon>Thalassiosiraceae</taxon>
        <taxon>Thalassiosira</taxon>
    </lineage>
</organism>
<reference evidence="2 3" key="1">
    <citation type="journal article" date="2012" name="Genome Biol.">
        <title>Genome and low-iron response of an oceanic diatom adapted to chronic iron limitation.</title>
        <authorList>
            <person name="Lommer M."/>
            <person name="Specht M."/>
            <person name="Roy A.S."/>
            <person name="Kraemer L."/>
            <person name="Andreson R."/>
            <person name="Gutowska M.A."/>
            <person name="Wolf J."/>
            <person name="Bergner S.V."/>
            <person name="Schilhabel M.B."/>
            <person name="Klostermeier U.C."/>
            <person name="Beiko R.G."/>
            <person name="Rosenstiel P."/>
            <person name="Hippler M."/>
            <person name="Laroche J."/>
        </authorList>
    </citation>
    <scope>NUCLEOTIDE SEQUENCE [LARGE SCALE GENOMIC DNA]</scope>
    <source>
        <strain evidence="2 3">CCMP1005</strain>
    </source>
</reference>
<feature type="region of interest" description="Disordered" evidence="1">
    <location>
        <begin position="61"/>
        <end position="86"/>
    </location>
</feature>
<gene>
    <name evidence="2" type="ORF">THAOC_14771</name>
</gene>
<accession>K0SHN1</accession>
<dbReference type="EMBL" id="AGNL01017202">
    <property type="protein sequence ID" value="EJK64489.1"/>
    <property type="molecule type" value="Genomic_DNA"/>
</dbReference>
<dbReference type="AlphaFoldDB" id="K0SHN1"/>
<evidence type="ECO:0000256" key="1">
    <source>
        <dbReference type="SAM" id="MobiDB-lite"/>
    </source>
</evidence>
<sequence>SHVSKSELDSDINFWSESIEVNRRTRPPPSHHDSSPRQSSCSGGRCCPRTDPATAAAEFLWPSEPWPPTGYGSEESSCHDSHDYACNGDGDGHRHPQYGYYCRNSSPSPFAAAG</sequence>
<proteinExistence type="predicted"/>
<evidence type="ECO:0000313" key="3">
    <source>
        <dbReference type="Proteomes" id="UP000266841"/>
    </source>
</evidence>
<keyword evidence="3" id="KW-1185">Reference proteome</keyword>
<feature type="region of interest" description="Disordered" evidence="1">
    <location>
        <begin position="19"/>
        <end position="49"/>
    </location>
</feature>